<evidence type="ECO:0000259" key="3">
    <source>
        <dbReference type="PROSITE" id="PS50940"/>
    </source>
</evidence>
<feature type="region of interest" description="Disordered" evidence="1">
    <location>
        <begin position="1735"/>
        <end position="1757"/>
    </location>
</feature>
<evidence type="ECO:0000256" key="1">
    <source>
        <dbReference type="SAM" id="MobiDB-lite"/>
    </source>
</evidence>
<feature type="region of interest" description="Disordered" evidence="1">
    <location>
        <begin position="1270"/>
        <end position="1344"/>
    </location>
</feature>
<dbReference type="Proteomes" id="UP001642540">
    <property type="component" value="Unassembled WGS sequence"/>
</dbReference>
<feature type="region of interest" description="Disordered" evidence="1">
    <location>
        <begin position="1620"/>
        <end position="1661"/>
    </location>
</feature>
<feature type="compositionally biased region" description="Basic and acidic residues" evidence="1">
    <location>
        <begin position="1627"/>
        <end position="1636"/>
    </location>
</feature>
<feature type="compositionally biased region" description="Low complexity" evidence="1">
    <location>
        <begin position="1190"/>
        <end position="1203"/>
    </location>
</feature>
<feature type="region of interest" description="Disordered" evidence="1">
    <location>
        <begin position="1036"/>
        <end position="1063"/>
    </location>
</feature>
<feature type="compositionally biased region" description="Low complexity" evidence="1">
    <location>
        <begin position="924"/>
        <end position="937"/>
    </location>
</feature>
<feature type="compositionally biased region" description="Basic and acidic residues" evidence="1">
    <location>
        <begin position="362"/>
        <end position="384"/>
    </location>
</feature>
<feature type="compositionally biased region" description="Basic and acidic residues" evidence="1">
    <location>
        <begin position="1813"/>
        <end position="1825"/>
    </location>
</feature>
<evidence type="ECO:0000313" key="5">
    <source>
        <dbReference type="Proteomes" id="UP001642540"/>
    </source>
</evidence>
<comment type="caution">
    <text evidence="4">The sequence shown here is derived from an EMBL/GenBank/DDBJ whole genome shotgun (WGS) entry which is preliminary data.</text>
</comment>
<gene>
    <name evidence="4" type="ORF">ODALV1_LOCUS8402</name>
</gene>
<feature type="compositionally biased region" description="Basic and acidic residues" evidence="1">
    <location>
        <begin position="884"/>
        <end position="895"/>
    </location>
</feature>
<feature type="region of interest" description="Disordered" evidence="1">
    <location>
        <begin position="1382"/>
        <end position="1588"/>
    </location>
</feature>
<feature type="compositionally biased region" description="Basic residues" evidence="1">
    <location>
        <begin position="808"/>
        <end position="820"/>
    </location>
</feature>
<feature type="compositionally biased region" description="Polar residues" evidence="1">
    <location>
        <begin position="1441"/>
        <end position="1452"/>
    </location>
</feature>
<feature type="compositionally biased region" description="Basic and acidic residues" evidence="1">
    <location>
        <begin position="1860"/>
        <end position="1875"/>
    </location>
</feature>
<keyword evidence="2" id="KW-1133">Transmembrane helix</keyword>
<feature type="region of interest" description="Disordered" evidence="1">
    <location>
        <begin position="421"/>
        <end position="571"/>
    </location>
</feature>
<dbReference type="EMBL" id="CAXLJM020000026">
    <property type="protein sequence ID" value="CAL8093077.1"/>
    <property type="molecule type" value="Genomic_DNA"/>
</dbReference>
<feature type="region of interest" description="Disordered" evidence="1">
    <location>
        <begin position="1781"/>
        <end position="2323"/>
    </location>
</feature>
<feature type="region of interest" description="Disordered" evidence="1">
    <location>
        <begin position="2388"/>
        <end position="2411"/>
    </location>
</feature>
<feature type="compositionally biased region" description="Low complexity" evidence="1">
    <location>
        <begin position="1514"/>
        <end position="1543"/>
    </location>
</feature>
<feature type="compositionally biased region" description="Polar residues" evidence="1">
    <location>
        <begin position="2232"/>
        <end position="2243"/>
    </location>
</feature>
<feature type="compositionally biased region" description="Basic and acidic residues" evidence="1">
    <location>
        <begin position="424"/>
        <end position="436"/>
    </location>
</feature>
<feature type="region of interest" description="Disordered" evidence="1">
    <location>
        <begin position="2519"/>
        <end position="2538"/>
    </location>
</feature>
<feature type="compositionally biased region" description="Polar residues" evidence="1">
    <location>
        <begin position="1497"/>
        <end position="1509"/>
    </location>
</feature>
<feature type="region of interest" description="Disordered" evidence="1">
    <location>
        <begin position="720"/>
        <end position="942"/>
    </location>
</feature>
<feature type="compositionally biased region" description="Basic and acidic residues" evidence="1">
    <location>
        <begin position="1837"/>
        <end position="1852"/>
    </location>
</feature>
<feature type="domain" description="Chitin-binding type-2" evidence="3">
    <location>
        <begin position="2825"/>
        <end position="2888"/>
    </location>
</feature>
<feature type="region of interest" description="Disordered" evidence="1">
    <location>
        <begin position="1174"/>
        <end position="1240"/>
    </location>
</feature>
<feature type="compositionally biased region" description="Polar residues" evidence="1">
    <location>
        <begin position="1036"/>
        <end position="1048"/>
    </location>
</feature>
<dbReference type="PANTHER" id="PTHR45691">
    <property type="entry name" value="PROTEIN DIAPHANOUS"/>
    <property type="match status" value="1"/>
</dbReference>
<feature type="transmembrane region" description="Helical" evidence="2">
    <location>
        <begin position="102"/>
        <end position="125"/>
    </location>
</feature>
<feature type="compositionally biased region" description="Basic and acidic residues" evidence="1">
    <location>
        <begin position="2290"/>
        <end position="2300"/>
    </location>
</feature>
<dbReference type="InterPro" id="IPR002557">
    <property type="entry name" value="Chitin-bd_dom"/>
</dbReference>
<feature type="compositionally biased region" description="Basic and acidic residues" evidence="1">
    <location>
        <begin position="2080"/>
        <end position="2090"/>
    </location>
</feature>
<feature type="compositionally biased region" description="Polar residues" evidence="1">
    <location>
        <begin position="913"/>
        <end position="923"/>
    </location>
</feature>
<keyword evidence="2" id="KW-0812">Transmembrane</keyword>
<feature type="region of interest" description="Disordered" evidence="1">
    <location>
        <begin position="2552"/>
        <end position="2574"/>
    </location>
</feature>
<feature type="compositionally biased region" description="Basic and acidic residues" evidence="1">
    <location>
        <begin position="2309"/>
        <end position="2320"/>
    </location>
</feature>
<feature type="compositionally biased region" description="Low complexity" evidence="1">
    <location>
        <begin position="437"/>
        <end position="485"/>
    </location>
</feature>
<feature type="compositionally biased region" description="Basic residues" evidence="1">
    <location>
        <begin position="736"/>
        <end position="752"/>
    </location>
</feature>
<feature type="compositionally biased region" description="Basic and acidic residues" evidence="1">
    <location>
        <begin position="2115"/>
        <end position="2137"/>
    </location>
</feature>
<dbReference type="PROSITE" id="PS50940">
    <property type="entry name" value="CHIT_BIND_II"/>
    <property type="match status" value="1"/>
</dbReference>
<feature type="compositionally biased region" description="Pro residues" evidence="1">
    <location>
        <begin position="388"/>
        <end position="398"/>
    </location>
</feature>
<feature type="compositionally biased region" description="Basic and acidic residues" evidence="1">
    <location>
        <begin position="1405"/>
        <end position="1421"/>
    </location>
</feature>
<dbReference type="Gene3D" id="2.170.140.10">
    <property type="entry name" value="Chitin binding domain"/>
    <property type="match status" value="1"/>
</dbReference>
<feature type="compositionally biased region" description="Polar residues" evidence="1">
    <location>
        <begin position="1571"/>
        <end position="1582"/>
    </location>
</feature>
<dbReference type="Pfam" id="PF01607">
    <property type="entry name" value="CBM_14"/>
    <property type="match status" value="1"/>
</dbReference>
<proteinExistence type="predicted"/>
<feature type="compositionally biased region" description="Polar residues" evidence="1">
    <location>
        <begin position="1389"/>
        <end position="1400"/>
    </location>
</feature>
<organism evidence="4 5">
    <name type="scientific">Orchesella dallaii</name>
    <dbReference type="NCBI Taxonomy" id="48710"/>
    <lineage>
        <taxon>Eukaryota</taxon>
        <taxon>Metazoa</taxon>
        <taxon>Ecdysozoa</taxon>
        <taxon>Arthropoda</taxon>
        <taxon>Hexapoda</taxon>
        <taxon>Collembola</taxon>
        <taxon>Entomobryomorpha</taxon>
        <taxon>Entomobryoidea</taxon>
        <taxon>Orchesellidae</taxon>
        <taxon>Orchesellinae</taxon>
        <taxon>Orchesella</taxon>
    </lineage>
</organism>
<feature type="compositionally biased region" description="Pro residues" evidence="1">
    <location>
        <begin position="344"/>
        <end position="355"/>
    </location>
</feature>
<feature type="compositionally biased region" description="Basic residues" evidence="1">
    <location>
        <begin position="324"/>
        <end position="343"/>
    </location>
</feature>
<accession>A0ABP1Q8B1</accession>
<sequence length="2923" mass="326794">MGAKKRRQESDWQEHDRLPVCTPVDANIDDDAGGDVVCPRKENSNHDLLKCSSCCNNSSINNDNNGTYLVRENDELRQNSTVYSNNHRFPINLGVRCRSTKFCSLLTSNGVVVVVALITFLIASFNVVQVESVCVWQGGGGFKVACGFRQSGLFRLRSIGGIKGYVGAGFTIGDEDGFKDSLTNTEGHPHQPQQGGGYLPTHVHTQRSLPAGQDGQIGQFSHIQEHSMPPLSGDPTVQRQQQIQYLQTIQDQLSVDHENLELKAADQQSQKLLEQQLYAQGMPVPPSPTPTAKVKRAGGLTKRASLWNWPNIFGRGKNKDNGHGKPKKNPKNRAFHGPPHRQHGPPPNRRNGPPPQKHKPGPRFDRPGKNGPPRRQERFQEKQGRRGPGPPKFPPPPNKQQSFMEPMKNPFSHLQENFIGKNSQEMRRMHNIEHEQNNNFNNNFATGQPSFPQQNHPQQHQNQFQHQQHQQPPPFGGNNQQMPPLLMMPPAGPSSEPDFPQFKKIPSNLNKDPSDYDDAPDFQSDQNQFQQQQHTPIDRMMEEPVNDEPPPDYFNNSPESQFRNREDSSDPAGLQMLKRTENFGTIFHLVNPDGSPVNMQFEKQPLLPPNLQFSSQQQQDLAEELMMQNQDIDASGAGLGSMNGGGGGGELENPLATAVYDPNIFPDIYFTTTEKHQHQMQQQNELLNHNMIGSPSPYPLSQEMLDGPQIQENAIKRILGSGSGENRPQSGEKLQQHHQRRLVHRKRVRPHLRSHEQATFDVSTEAPTVIPRRKMRRRKKFRAAQRANNNIVDTSEPEPTGPDGSAMPKRRRKGKRKKYKLQTVKHEEPTMPSSTERMGIPADGGEQASAELKTESPTLDVLTTTPSPEPEITSLLPTAPSSENKIKSAEQDVKRSKVKTKTSFSLPSKEETQSPSSELNAVPSSETKIETTTMTRTSTEETTTKLPFSFSTFGYHDALRGKEKPEDYELYSGQLEGDGEFFYDPRYPPDHEVNRGGHNMTKFIRPRVQGSSTTSTSTVSPFILYDMMGTRNQSRFSSRFDKGTSSFRLDTDDSSAGADTDRVGAPYGQNQHPFYANNNNRQHETNDKGVFLKFDSNEWAGSDQKGHYHKKPDPFSLHYNRTSFNSGYYGGSTEFRPSAELPSSLGAWERQLQTTTTPVPSPVYPKYSSEQISKFSQKSSSAERGRFGPTMETFGPPRTTTTPFAQKVSASGEQGNKQRKLHKNLFGGSSADVSDAGNWASPNFWGTLQDSDRYGASSDFERNTNMKRLMEFGDPNGLKEMPPVDLSSPTPIPMPSPSPAQNTAEDFDNSDYYLSPSALGTRWGKQRRRKGRPTAAPTTPAPAPLIMSTIRPFRASSSTVAPDKWLAVMSNEVDGPAEYYDNIDPNMSLPGSSSGETNLKINAKGKNEKSGIEIKFKSGEERDPEEEAEKNQNEQAKQANTTKPASQHNTNLLGFPTSDERSGFPGVMVNDFDASLGYGFGDGGMKPQPPALAPPSSEINYYPSVSNENRGAHSAVPSGPTGPPSSVLFPPVNNPFGPNNGNNQRPVYPGHNPDQGNRRDFSEPSNEDDITPQNSGLPSHSDNPFKAFEKQTQVNMNGGMGFVSTNHEFREMNDQIQKFSTVPNTFLRRDSSEKLGGHPPNMNGEQHDFPPPPQHQGEEHTNGMDDLPGFVSIPLPEMNPPSGPTENGAQQVHHPAQFAPSGFANDFRDHDLSSGFPPSMPPGMDNQNGLPLAGLKNNMGLNGENQPDIQWDFRPLDDNNVNENIPQYHRPIETTTRHPMLHLDLVNNVNQPGHPGSPPMGPEGNFRGPPMIVDERPPNVRDEPFRPPQGPQRQPPHIHDEHNKLPPRDDRGPPPPPMRNDNHGRPPPRRDEPHIRPPPPPMREDHHGRPPPRRDEPRVRPPPPPLIRDDPRGRPPPPPPREHERPPPPHREHIRPPPPQDHERHPPPPHREHERPPPPPHREHERPPPPPHREHERPPPPPHREHERPPPPPHREHERPPPPPHREHERPPPPPHRERERPPPPPHREHERPPPPPHREHERPPPPPHREHERPPPPGRRVPPQSNLLNPEHNGPPRQLPDDRFRDNPQRRPQPPPARQQENRPKPGPFFYPPTKDDSLRFDKDRKNFLDSRKTIDNLRPPTRSEFPDTGPSQQQGGDRWQEDQGRNPALPRNPPTPHGMPKFLDIQKVAKDQQPKTNAQNPFLQKHQHVKPANIPQQVFKPPPPPPPKQNFFTNLLTGSFGNPNSNHPPPPKSRPQQLPPPPHRPPPNHSQRQPPKSEHMPDPFARIPFRDNHPKDKPNNYINAYNDRYEPPAPHGHENGVNPILPAYPGKESRLPFLPFPPRESFESSFVDLDKDPHAHLLPPKLVPVPDGPPHVDASLPVRTLTNSQNQQAQARPAYEPQKNKEPKDEKHKLLEAFETLNKANYDVIQSLAADQYGPGFIDKLKTKSNMMKPDQASINRPSFPLRVEPLPVITTTTTTPPPKPLFNMFAAFTTKKPMIQDETAKLAELLKMINKQNPVPPPQQLTSASSMATHNNNNDALASLLQSLQKATPPPTTTTTTTTRSPEMPSNPGLVSLTSTFNTASNDIKSLQAQLAKAIIAKAHRKNQPEQLEKPYYQPLQINAATNDSPLAVLQQLAQSRQATVNAANAVTKNYTASQIETLKKLIALNNIEQKLSNNPASNNDPLSKLQALLPAALTSRPPLPSAFPSPNSITNKMLDSSTANSVHGSDPTILALKALALSKAHGVHPQPSISFPQQAKPTESSSGPIAVDLSAILSPSPPVVEMNRRRRLTNVKNAPKSFFPANATQGFEEFSAPLWSEFQCNEQSFFPGLYADTELGCRVFHLCAKTDAGYMMKSFRCPKETVFDQEVLRCNWNLFVDCPASTKKYHFNKYLSQSFQFLKILGEFSANYQKTNDKQ</sequence>
<feature type="compositionally biased region" description="Basic residues" evidence="1">
    <location>
        <begin position="771"/>
        <end position="783"/>
    </location>
</feature>
<dbReference type="InterPro" id="IPR051412">
    <property type="entry name" value="Formin_Homology_Diaphanous_sf"/>
</dbReference>
<feature type="region of interest" description="Disordered" evidence="1">
    <location>
        <begin position="308"/>
        <end position="405"/>
    </location>
</feature>
<feature type="compositionally biased region" description="Low complexity" evidence="1">
    <location>
        <begin position="521"/>
        <end position="533"/>
    </location>
</feature>
<reference evidence="4 5" key="1">
    <citation type="submission" date="2024-08" db="EMBL/GenBank/DDBJ databases">
        <authorList>
            <person name="Cucini C."/>
            <person name="Frati F."/>
        </authorList>
    </citation>
    <scope>NUCLEOTIDE SEQUENCE [LARGE SCALE GENOMIC DNA]</scope>
</reference>
<evidence type="ECO:0000256" key="2">
    <source>
        <dbReference type="SAM" id="Phobius"/>
    </source>
</evidence>
<evidence type="ECO:0000313" key="4">
    <source>
        <dbReference type="EMBL" id="CAL8093077.1"/>
    </source>
</evidence>
<name>A0ABP1Q8B1_9HEXA</name>
<feature type="compositionally biased region" description="Basic and acidic residues" evidence="1">
    <location>
        <begin position="1920"/>
        <end position="2055"/>
    </location>
</feature>
<protein>
    <recommendedName>
        <fullName evidence="3">Chitin-binding type-2 domain-containing protein</fullName>
    </recommendedName>
</protein>
<feature type="compositionally biased region" description="Polar residues" evidence="1">
    <location>
        <begin position="724"/>
        <end position="733"/>
    </location>
</feature>
<dbReference type="PANTHER" id="PTHR45691:SF6">
    <property type="entry name" value="PROTEIN DIAPHANOUS"/>
    <property type="match status" value="1"/>
</dbReference>
<keyword evidence="2" id="KW-0472">Membrane</keyword>
<feature type="compositionally biased region" description="Basic and acidic residues" evidence="1">
    <location>
        <begin position="1882"/>
        <end position="1899"/>
    </location>
</feature>
<feature type="compositionally biased region" description="Polar residues" evidence="1">
    <location>
        <begin position="2527"/>
        <end position="2537"/>
    </location>
</feature>
<dbReference type="InterPro" id="IPR036508">
    <property type="entry name" value="Chitin-bd_dom_sf"/>
</dbReference>
<keyword evidence="5" id="KW-1185">Reference proteome</keyword>
<dbReference type="SUPFAM" id="SSF57625">
    <property type="entry name" value="Invertebrate chitin-binding proteins"/>
    <property type="match status" value="1"/>
</dbReference>
<feature type="compositionally biased region" description="Polar residues" evidence="1">
    <location>
        <begin position="1739"/>
        <end position="1748"/>
    </location>
</feature>
<feature type="compositionally biased region" description="Low complexity" evidence="1">
    <location>
        <begin position="863"/>
        <end position="874"/>
    </location>
</feature>
<feature type="compositionally biased region" description="Pro residues" evidence="1">
    <location>
        <begin position="2248"/>
        <end position="2270"/>
    </location>
</feature>